<name>A0A520M7D4_9GAMM</name>
<evidence type="ECO:0000313" key="2">
    <source>
        <dbReference type="Proteomes" id="UP000318359"/>
    </source>
</evidence>
<organism evidence="1 2">
    <name type="scientific">SAR86 cluster bacterium</name>
    <dbReference type="NCBI Taxonomy" id="2030880"/>
    <lineage>
        <taxon>Bacteria</taxon>
        <taxon>Pseudomonadati</taxon>
        <taxon>Pseudomonadota</taxon>
        <taxon>Gammaproteobacteria</taxon>
        <taxon>SAR86 cluster</taxon>
    </lineage>
</organism>
<reference evidence="1 2" key="1">
    <citation type="submission" date="2019-02" db="EMBL/GenBank/DDBJ databases">
        <title>Prokaryotic population dynamics and viral predation in marine succession experiment using metagenomics: the confinement effect.</title>
        <authorList>
            <person name="Haro-Moreno J.M."/>
            <person name="Rodriguez-Valera F."/>
            <person name="Lopez-Perez M."/>
        </authorList>
    </citation>
    <scope>NUCLEOTIDE SEQUENCE [LARGE SCALE GENOMIC DNA]</scope>
    <source>
        <strain evidence="1">MED-G167</strain>
    </source>
</reference>
<dbReference type="PANTHER" id="PTHR37948:SF1">
    <property type="entry name" value="BLL5189 PROTEIN"/>
    <property type="match status" value="1"/>
</dbReference>
<evidence type="ECO:0000313" key="1">
    <source>
        <dbReference type="EMBL" id="RZO17118.1"/>
    </source>
</evidence>
<gene>
    <name evidence="1" type="ORF">EVB00_02485</name>
</gene>
<sequence>MVLKFNPQLTPKEMLDLGIFGGWYFKTEENMSEYPKDWFINARLSKDGFKVGLNKFGVASGQSMEVWQSKGWITSDDPLGWFQWYCRYYMGRRIPDVDTFQIKRHNNFGPRHAGAIRKNCPREYNKRPKQRQALLQWAYDPFI</sequence>
<dbReference type="AlphaFoldDB" id="A0A520M7D4"/>
<proteinExistence type="predicted"/>
<dbReference type="PANTHER" id="PTHR37948">
    <property type="entry name" value="ZGC:113208"/>
    <property type="match status" value="1"/>
</dbReference>
<accession>A0A520M7D4</accession>
<dbReference type="EMBL" id="SHBM01000034">
    <property type="protein sequence ID" value="RZO17118.1"/>
    <property type="molecule type" value="Genomic_DNA"/>
</dbReference>
<comment type="caution">
    <text evidence="1">The sequence shown here is derived from an EMBL/GenBank/DDBJ whole genome shotgun (WGS) entry which is preliminary data.</text>
</comment>
<protein>
    <submittedName>
        <fullName evidence="1">Uncharacterized protein</fullName>
    </submittedName>
</protein>
<dbReference type="Proteomes" id="UP000318359">
    <property type="component" value="Unassembled WGS sequence"/>
</dbReference>